<gene>
    <name evidence="2" type="ORF">GCM10023322_47710</name>
</gene>
<dbReference type="Proteomes" id="UP001501570">
    <property type="component" value="Unassembled WGS sequence"/>
</dbReference>
<evidence type="ECO:0000313" key="3">
    <source>
        <dbReference type="Proteomes" id="UP001501570"/>
    </source>
</evidence>
<protein>
    <recommendedName>
        <fullName evidence="1">Beta-lactamase-related domain-containing protein</fullName>
    </recommendedName>
</protein>
<organism evidence="2 3">
    <name type="scientific">Rugosimonospora acidiphila</name>
    <dbReference type="NCBI Taxonomy" id="556531"/>
    <lineage>
        <taxon>Bacteria</taxon>
        <taxon>Bacillati</taxon>
        <taxon>Actinomycetota</taxon>
        <taxon>Actinomycetes</taxon>
        <taxon>Micromonosporales</taxon>
        <taxon>Micromonosporaceae</taxon>
        <taxon>Rugosimonospora</taxon>
    </lineage>
</organism>
<dbReference type="Pfam" id="PF00144">
    <property type="entry name" value="Beta-lactamase"/>
    <property type="match status" value="1"/>
</dbReference>
<sequence>MQEFVRERASELGIPGVAVGVWANGTESFACHGVTSLDNPLPVDPDTLYEIGSVTKTFTATALMCLVAQGQVELDAPVRRYLPGLRLADERVAAEITVLHLLNHTAGLDWALLEDTGAGDDALAAHVARLAELKLIGSPGARASYSQAGYNLAGRIIETVTDLTYEDAVASLLLRPVGLEHSFFLDAEVMTRRFAVGHNPGPDGELAVARQWRRWRGNNPGGGLVSSVRDQLRWARFHLGDGRSASGQPVLPADVLRLMREPTVALRGTTLGDALGICWFLRDVDGVRSAGHGGSAHGQFAELLTVPERDFAVVSLSNAGPDGIPFNQAAVRWALEHYLGVVDRDPEPLPHDPGRAREFAGTYENDAMRFVIATGETGMTLEVGIKPEIRAGLTNEAPPDYPPVALGLLPGGGDEYILIEGGMKGQRGFFTRDASGAVVGVDLAGRIATRVLTR</sequence>
<dbReference type="PANTHER" id="PTHR46825">
    <property type="entry name" value="D-ALANYL-D-ALANINE-CARBOXYPEPTIDASE/ENDOPEPTIDASE AMPH"/>
    <property type="match status" value="1"/>
</dbReference>
<evidence type="ECO:0000259" key="1">
    <source>
        <dbReference type="Pfam" id="PF00144"/>
    </source>
</evidence>
<dbReference type="InterPro" id="IPR050491">
    <property type="entry name" value="AmpC-like"/>
</dbReference>
<dbReference type="PANTHER" id="PTHR46825:SF15">
    <property type="entry name" value="BETA-LACTAMASE-RELATED DOMAIN-CONTAINING PROTEIN"/>
    <property type="match status" value="1"/>
</dbReference>
<dbReference type="InterPro" id="IPR012338">
    <property type="entry name" value="Beta-lactam/transpept-like"/>
</dbReference>
<name>A0ABP9S6R6_9ACTN</name>
<keyword evidence="3" id="KW-1185">Reference proteome</keyword>
<evidence type="ECO:0000313" key="2">
    <source>
        <dbReference type="EMBL" id="GAA5191102.1"/>
    </source>
</evidence>
<reference evidence="3" key="1">
    <citation type="journal article" date="2019" name="Int. J. Syst. Evol. Microbiol.">
        <title>The Global Catalogue of Microorganisms (GCM) 10K type strain sequencing project: providing services to taxonomists for standard genome sequencing and annotation.</title>
        <authorList>
            <consortium name="The Broad Institute Genomics Platform"/>
            <consortium name="The Broad Institute Genome Sequencing Center for Infectious Disease"/>
            <person name="Wu L."/>
            <person name="Ma J."/>
        </authorList>
    </citation>
    <scope>NUCLEOTIDE SEQUENCE [LARGE SCALE GENOMIC DNA]</scope>
    <source>
        <strain evidence="3">JCM 18304</strain>
    </source>
</reference>
<dbReference type="InterPro" id="IPR001466">
    <property type="entry name" value="Beta-lactam-related"/>
</dbReference>
<accession>A0ABP9S6R6</accession>
<feature type="domain" description="Beta-lactamase-related" evidence="1">
    <location>
        <begin position="2"/>
        <end position="322"/>
    </location>
</feature>
<comment type="caution">
    <text evidence="2">The sequence shown here is derived from an EMBL/GenBank/DDBJ whole genome shotgun (WGS) entry which is preliminary data.</text>
</comment>
<dbReference type="SUPFAM" id="SSF56601">
    <property type="entry name" value="beta-lactamase/transpeptidase-like"/>
    <property type="match status" value="1"/>
</dbReference>
<dbReference type="EMBL" id="BAABJQ010000015">
    <property type="protein sequence ID" value="GAA5191102.1"/>
    <property type="molecule type" value="Genomic_DNA"/>
</dbReference>
<proteinExistence type="predicted"/>
<dbReference type="Gene3D" id="3.40.710.10">
    <property type="entry name" value="DD-peptidase/beta-lactamase superfamily"/>
    <property type="match status" value="1"/>
</dbReference>